<comment type="cofactor">
    <cofactor evidence="1">
        <name>Zn(2+)</name>
        <dbReference type="ChEBI" id="CHEBI:29105"/>
    </cofactor>
</comment>
<feature type="transmembrane region" description="Helical" evidence="13">
    <location>
        <begin position="51"/>
        <end position="68"/>
    </location>
</feature>
<organism evidence="15 16">
    <name type="scientific">Syntrophotalea acetylenivorans</name>
    <dbReference type="NCBI Taxonomy" id="1842532"/>
    <lineage>
        <taxon>Bacteria</taxon>
        <taxon>Pseudomonadati</taxon>
        <taxon>Thermodesulfobacteriota</taxon>
        <taxon>Desulfuromonadia</taxon>
        <taxon>Desulfuromonadales</taxon>
        <taxon>Syntrophotaleaceae</taxon>
        <taxon>Syntrophotalea</taxon>
    </lineage>
</organism>
<feature type="transmembrane region" description="Helical" evidence="13">
    <location>
        <begin position="88"/>
        <end position="111"/>
    </location>
</feature>
<evidence type="ECO:0000256" key="12">
    <source>
        <dbReference type="ARBA" id="ARBA00023136"/>
    </source>
</evidence>
<dbReference type="InterPro" id="IPR052348">
    <property type="entry name" value="Metallopeptidase_M50B"/>
</dbReference>
<dbReference type="CDD" id="cd06158">
    <property type="entry name" value="S2P-M50_like_1"/>
    <property type="match status" value="1"/>
</dbReference>
<feature type="transmembrane region" description="Helical" evidence="13">
    <location>
        <begin position="131"/>
        <end position="152"/>
    </location>
</feature>
<evidence type="ECO:0000256" key="8">
    <source>
        <dbReference type="ARBA" id="ARBA00022801"/>
    </source>
</evidence>
<dbReference type="GO" id="GO:0008237">
    <property type="term" value="F:metallopeptidase activity"/>
    <property type="evidence" value="ECO:0007669"/>
    <property type="project" value="UniProtKB-KW"/>
</dbReference>
<dbReference type="STRING" id="1842532.A7E78_01685"/>
<evidence type="ECO:0000256" key="10">
    <source>
        <dbReference type="ARBA" id="ARBA00022989"/>
    </source>
</evidence>
<dbReference type="EMBL" id="CP015519">
    <property type="protein sequence ID" value="APG26684.1"/>
    <property type="molecule type" value="Genomic_DNA"/>
</dbReference>
<evidence type="ECO:0000256" key="2">
    <source>
        <dbReference type="ARBA" id="ARBA00004651"/>
    </source>
</evidence>
<accession>A0A1L3GL86</accession>
<keyword evidence="8" id="KW-0378">Hydrolase</keyword>
<sequence>MDILLVKISIMLVPGLLAIVLHEVAHGYIAERLGDPTARMLGRLTLNPFKHIDPFGLVVLFLVGFGWARPVPVNVLNFKRPRQDMVWVALAGPVTNLILAGLSALFLRLLLLMPLGASQPGGFVSSLAEPLILMAGFSLYINLLLAALNLLPVPPLDGGRVISGVLPEAQARWLARIEPFGFFILILLVFVTPLWDKALLPAVSFAAHWLAGPQAAAIQHFVPLAGS</sequence>
<evidence type="ECO:0000256" key="5">
    <source>
        <dbReference type="ARBA" id="ARBA00022670"/>
    </source>
</evidence>
<evidence type="ECO:0000313" key="15">
    <source>
        <dbReference type="EMBL" id="APG26684.1"/>
    </source>
</evidence>
<dbReference type="PANTHER" id="PTHR35864">
    <property type="entry name" value="ZINC METALLOPROTEASE MJ0611-RELATED"/>
    <property type="match status" value="1"/>
</dbReference>
<dbReference type="Pfam" id="PF02163">
    <property type="entry name" value="Peptidase_M50"/>
    <property type="match status" value="1"/>
</dbReference>
<evidence type="ECO:0000256" key="13">
    <source>
        <dbReference type="SAM" id="Phobius"/>
    </source>
</evidence>
<evidence type="ECO:0000256" key="6">
    <source>
        <dbReference type="ARBA" id="ARBA00022692"/>
    </source>
</evidence>
<proteinExistence type="inferred from homology"/>
<evidence type="ECO:0000313" key="16">
    <source>
        <dbReference type="Proteomes" id="UP000182517"/>
    </source>
</evidence>
<keyword evidence="4" id="KW-1003">Cell membrane</keyword>
<evidence type="ECO:0000256" key="3">
    <source>
        <dbReference type="ARBA" id="ARBA00007931"/>
    </source>
</evidence>
<dbReference type="PANTHER" id="PTHR35864:SF1">
    <property type="entry name" value="ZINC METALLOPROTEASE YWHC-RELATED"/>
    <property type="match status" value="1"/>
</dbReference>
<dbReference type="GO" id="GO:0005886">
    <property type="term" value="C:plasma membrane"/>
    <property type="evidence" value="ECO:0007669"/>
    <property type="project" value="UniProtKB-SubCell"/>
</dbReference>
<dbReference type="InterPro" id="IPR044537">
    <property type="entry name" value="Rip2-like"/>
</dbReference>
<keyword evidence="10 13" id="KW-1133">Transmembrane helix</keyword>
<dbReference type="RefSeq" id="WP_072282644.1">
    <property type="nucleotide sequence ID" value="NZ_CP015519.1"/>
</dbReference>
<evidence type="ECO:0000256" key="7">
    <source>
        <dbReference type="ARBA" id="ARBA00022723"/>
    </source>
</evidence>
<dbReference type="GO" id="GO:0006508">
    <property type="term" value="P:proteolysis"/>
    <property type="evidence" value="ECO:0007669"/>
    <property type="project" value="UniProtKB-KW"/>
</dbReference>
<keyword evidence="9" id="KW-0862">Zinc</keyword>
<keyword evidence="7" id="KW-0479">Metal-binding</keyword>
<keyword evidence="12 13" id="KW-0472">Membrane</keyword>
<keyword evidence="16" id="KW-1185">Reference proteome</keyword>
<evidence type="ECO:0000259" key="14">
    <source>
        <dbReference type="Pfam" id="PF02163"/>
    </source>
</evidence>
<comment type="subcellular location">
    <subcellularLocation>
        <location evidence="2">Cell membrane</location>
        <topology evidence="2">Multi-pass membrane protein</topology>
    </subcellularLocation>
</comment>
<dbReference type="KEGG" id="pef:A7E78_01685"/>
<reference evidence="15 16" key="1">
    <citation type="journal article" date="2017" name="Genome Announc.">
        <title>Complete Genome Sequences of Two Acetylene-Fermenting Pelobacter acetylenicus Strains.</title>
        <authorList>
            <person name="Sutton J.M."/>
            <person name="Baesman S.M."/>
            <person name="Fierst J.L."/>
            <person name="Poret-Peterson A.T."/>
            <person name="Oremland R.S."/>
            <person name="Dunlap D.S."/>
            <person name="Akob D.M."/>
        </authorList>
    </citation>
    <scope>NUCLEOTIDE SEQUENCE [LARGE SCALE GENOMIC DNA]</scope>
    <source>
        <strain evidence="15 16">SFB93</strain>
    </source>
</reference>
<dbReference type="GO" id="GO:0046872">
    <property type="term" value="F:metal ion binding"/>
    <property type="evidence" value="ECO:0007669"/>
    <property type="project" value="UniProtKB-KW"/>
</dbReference>
<comment type="similarity">
    <text evidence="3">Belongs to the peptidase M50B family.</text>
</comment>
<dbReference type="Proteomes" id="UP000182517">
    <property type="component" value="Chromosome"/>
</dbReference>
<keyword evidence="5" id="KW-0645">Protease</keyword>
<evidence type="ECO:0000256" key="4">
    <source>
        <dbReference type="ARBA" id="ARBA00022475"/>
    </source>
</evidence>
<feature type="transmembrane region" description="Helical" evidence="13">
    <location>
        <begin position="173"/>
        <end position="195"/>
    </location>
</feature>
<dbReference type="AlphaFoldDB" id="A0A1L3GL86"/>
<keyword evidence="11" id="KW-0482">Metalloprotease</keyword>
<evidence type="ECO:0000256" key="9">
    <source>
        <dbReference type="ARBA" id="ARBA00022833"/>
    </source>
</evidence>
<protein>
    <submittedName>
        <fullName evidence="15">Peptidase</fullName>
    </submittedName>
</protein>
<evidence type="ECO:0000256" key="11">
    <source>
        <dbReference type="ARBA" id="ARBA00023049"/>
    </source>
</evidence>
<evidence type="ECO:0000256" key="1">
    <source>
        <dbReference type="ARBA" id="ARBA00001947"/>
    </source>
</evidence>
<keyword evidence="6 13" id="KW-0812">Transmembrane</keyword>
<name>A0A1L3GL86_9BACT</name>
<gene>
    <name evidence="15" type="ORF">A7E78_01685</name>
</gene>
<dbReference type="OrthoDB" id="9800627at2"/>
<feature type="domain" description="Peptidase M50" evidence="14">
    <location>
        <begin position="17"/>
        <end position="186"/>
    </location>
</feature>
<dbReference type="InterPro" id="IPR008915">
    <property type="entry name" value="Peptidase_M50"/>
</dbReference>